<evidence type="ECO:0000256" key="1">
    <source>
        <dbReference type="ARBA" id="ARBA00022723"/>
    </source>
</evidence>
<dbReference type="SFLD" id="SFLDS00029">
    <property type="entry name" value="Radical_SAM"/>
    <property type="match status" value="1"/>
</dbReference>
<dbReference type="OrthoDB" id="15538at2157"/>
<dbReference type="EMBL" id="FOAK01000008">
    <property type="protein sequence ID" value="SEL02364.1"/>
    <property type="molecule type" value="Genomic_DNA"/>
</dbReference>
<feature type="domain" description="Radical SAM core" evidence="4">
    <location>
        <begin position="8"/>
        <end position="242"/>
    </location>
</feature>
<keyword evidence="2" id="KW-0408">Iron</keyword>
<dbReference type="PROSITE" id="PS51918">
    <property type="entry name" value="RADICAL_SAM"/>
    <property type="match status" value="1"/>
</dbReference>
<protein>
    <submittedName>
        <fullName evidence="5">DNA repair photolyase</fullName>
    </submittedName>
</protein>
<name>A0A1H7LTP8_9EURY</name>
<dbReference type="InterPro" id="IPR040086">
    <property type="entry name" value="MJ0683-like"/>
</dbReference>
<keyword evidence="1" id="KW-0479">Metal-binding</keyword>
<gene>
    <name evidence="5" type="ORF">SAMN05216439_1826</name>
</gene>
<keyword evidence="3" id="KW-0411">Iron-sulfur</keyword>
<dbReference type="InterPro" id="IPR058240">
    <property type="entry name" value="rSAM_sf"/>
</dbReference>
<proteinExistence type="predicted"/>
<dbReference type="AlphaFoldDB" id="A0A1H7LTP8"/>
<dbReference type="GO" id="GO:0016829">
    <property type="term" value="F:lyase activity"/>
    <property type="evidence" value="ECO:0007669"/>
    <property type="project" value="UniProtKB-KW"/>
</dbReference>
<evidence type="ECO:0000259" key="4">
    <source>
        <dbReference type="PROSITE" id="PS51918"/>
    </source>
</evidence>
<evidence type="ECO:0000313" key="5">
    <source>
        <dbReference type="EMBL" id="SEL02364.1"/>
    </source>
</evidence>
<dbReference type="Pfam" id="PF04055">
    <property type="entry name" value="Radical_SAM"/>
    <property type="match status" value="1"/>
</dbReference>
<dbReference type="SUPFAM" id="SSF102114">
    <property type="entry name" value="Radical SAM enzymes"/>
    <property type="match status" value="1"/>
</dbReference>
<accession>A0A1H7LTP8</accession>
<sequence>MHYINSKTILSPKNGMNLYRGCTHGCIYCDSRSDIYNMNHRFEDVEVKKNALVLLKNELLKRPQSMIGTGAMTDPYIPLEKHLEYLRKSLNLIYRYGFGFTCITKSDLILRDLDLLKKINEKTKVVVQMTLTTSDDDLCRILEPHVCNTTRRVEVLKILQKHGIPTVVWLTPILPYINDNIENIESILNYCIDAGVKGVICFEMGMTLREGDREYYYKKLDEYFPGLKDKYIEEFGNSYSIPSPNNKQLMSIFNEKTDKHDILNKPDEVFDYISYFPQKSVQSRLI</sequence>
<dbReference type="STRING" id="190974.SAMN05216439_1826"/>
<dbReference type="SFLD" id="SFLDG01084">
    <property type="entry name" value="Uncharacterised_Radical_SAM_Su"/>
    <property type="match status" value="1"/>
</dbReference>
<keyword evidence="5" id="KW-0456">Lyase</keyword>
<evidence type="ECO:0000313" key="6">
    <source>
        <dbReference type="Proteomes" id="UP000199506"/>
    </source>
</evidence>
<dbReference type="CDD" id="cd01335">
    <property type="entry name" value="Radical_SAM"/>
    <property type="match status" value="1"/>
</dbReference>
<dbReference type="PANTHER" id="PTHR43432">
    <property type="entry name" value="SLR0285 PROTEIN"/>
    <property type="match status" value="1"/>
</dbReference>
<dbReference type="Gene3D" id="3.80.30.30">
    <property type="match status" value="1"/>
</dbReference>
<dbReference type="GO" id="GO:0051536">
    <property type="term" value="F:iron-sulfur cluster binding"/>
    <property type="evidence" value="ECO:0007669"/>
    <property type="project" value="UniProtKB-KW"/>
</dbReference>
<dbReference type="Proteomes" id="UP000199506">
    <property type="component" value="Unassembled WGS sequence"/>
</dbReference>
<organism evidence="5 6">
    <name type="scientific">Methanobrevibacter gottschalkii</name>
    <dbReference type="NCBI Taxonomy" id="190974"/>
    <lineage>
        <taxon>Archaea</taxon>
        <taxon>Methanobacteriati</taxon>
        <taxon>Methanobacteriota</taxon>
        <taxon>Methanomada group</taxon>
        <taxon>Methanobacteria</taxon>
        <taxon>Methanobacteriales</taxon>
        <taxon>Methanobacteriaceae</taxon>
        <taxon>Methanobrevibacter</taxon>
    </lineage>
</organism>
<dbReference type="RefSeq" id="WP_069574476.1">
    <property type="nucleotide sequence ID" value="NZ_FOAK01000008.1"/>
</dbReference>
<dbReference type="InterPro" id="IPR007197">
    <property type="entry name" value="rSAM"/>
</dbReference>
<evidence type="ECO:0000256" key="2">
    <source>
        <dbReference type="ARBA" id="ARBA00023004"/>
    </source>
</evidence>
<dbReference type="PANTHER" id="PTHR43432:SF3">
    <property type="entry name" value="SLR0285 PROTEIN"/>
    <property type="match status" value="1"/>
</dbReference>
<evidence type="ECO:0000256" key="3">
    <source>
        <dbReference type="ARBA" id="ARBA00023014"/>
    </source>
</evidence>
<dbReference type="GO" id="GO:0046872">
    <property type="term" value="F:metal ion binding"/>
    <property type="evidence" value="ECO:0007669"/>
    <property type="project" value="UniProtKB-KW"/>
</dbReference>
<reference evidence="5 6" key="1">
    <citation type="submission" date="2016-10" db="EMBL/GenBank/DDBJ databases">
        <authorList>
            <person name="de Groot N.N."/>
        </authorList>
    </citation>
    <scope>NUCLEOTIDE SEQUENCE [LARGE SCALE GENOMIC DNA]</scope>
    <source>
        <strain evidence="5 6">DSM 11978</strain>
    </source>
</reference>